<protein>
    <recommendedName>
        <fullName evidence="4">Secreted protein</fullName>
    </recommendedName>
</protein>
<evidence type="ECO:0008006" key="4">
    <source>
        <dbReference type="Google" id="ProtNLM"/>
    </source>
</evidence>
<dbReference type="Proteomes" id="UP000076532">
    <property type="component" value="Unassembled WGS sequence"/>
</dbReference>
<feature type="signal peptide" evidence="1">
    <location>
        <begin position="1"/>
        <end position="34"/>
    </location>
</feature>
<evidence type="ECO:0000256" key="1">
    <source>
        <dbReference type="SAM" id="SignalP"/>
    </source>
</evidence>
<organism evidence="2 3">
    <name type="scientific">Athelia psychrophila</name>
    <dbReference type="NCBI Taxonomy" id="1759441"/>
    <lineage>
        <taxon>Eukaryota</taxon>
        <taxon>Fungi</taxon>
        <taxon>Dikarya</taxon>
        <taxon>Basidiomycota</taxon>
        <taxon>Agaricomycotina</taxon>
        <taxon>Agaricomycetes</taxon>
        <taxon>Agaricomycetidae</taxon>
        <taxon>Atheliales</taxon>
        <taxon>Atheliaceae</taxon>
        <taxon>Athelia</taxon>
    </lineage>
</organism>
<reference evidence="2 3" key="1">
    <citation type="journal article" date="2016" name="Mol. Biol. Evol.">
        <title>Comparative Genomics of Early-Diverging Mushroom-Forming Fungi Provides Insights into the Origins of Lignocellulose Decay Capabilities.</title>
        <authorList>
            <person name="Nagy L.G."/>
            <person name="Riley R."/>
            <person name="Tritt A."/>
            <person name="Adam C."/>
            <person name="Daum C."/>
            <person name="Floudas D."/>
            <person name="Sun H."/>
            <person name="Yadav J.S."/>
            <person name="Pangilinan J."/>
            <person name="Larsson K.H."/>
            <person name="Matsuura K."/>
            <person name="Barry K."/>
            <person name="Labutti K."/>
            <person name="Kuo R."/>
            <person name="Ohm R.A."/>
            <person name="Bhattacharya S.S."/>
            <person name="Shirouzu T."/>
            <person name="Yoshinaga Y."/>
            <person name="Martin F.M."/>
            <person name="Grigoriev I.V."/>
            <person name="Hibbett D.S."/>
        </authorList>
    </citation>
    <scope>NUCLEOTIDE SEQUENCE [LARGE SCALE GENOMIC DNA]</scope>
    <source>
        <strain evidence="2 3">CBS 109695</strain>
    </source>
</reference>
<dbReference type="AlphaFoldDB" id="A0A166FQR6"/>
<dbReference type="EMBL" id="KV417586">
    <property type="protein sequence ID" value="KZP17062.1"/>
    <property type="molecule type" value="Genomic_DNA"/>
</dbReference>
<evidence type="ECO:0000313" key="2">
    <source>
        <dbReference type="EMBL" id="KZP17062.1"/>
    </source>
</evidence>
<evidence type="ECO:0000313" key="3">
    <source>
        <dbReference type="Proteomes" id="UP000076532"/>
    </source>
</evidence>
<keyword evidence="3" id="KW-1185">Reference proteome</keyword>
<proteinExistence type="predicted"/>
<name>A0A166FQR6_9AGAM</name>
<accession>A0A166FQR6</accession>
<feature type="chain" id="PRO_5007873474" description="Secreted protein" evidence="1">
    <location>
        <begin position="35"/>
        <end position="133"/>
    </location>
</feature>
<sequence length="133" mass="14738">MSKTSRCSSRLSALSAHSLALLITRVCLFSCVSAPRTYLTRPGSSPSRCSSSMSKSPCACPSLLLNHQLPAYTRDTILINVCRSRTLSCVSLSMVCRWGSIGEKGQMSVLMYGVCKCKRRDVRNDRRWDVPRS</sequence>
<gene>
    <name evidence="2" type="ORF">FIBSPDRAFT_1047033</name>
</gene>
<keyword evidence="1" id="KW-0732">Signal</keyword>